<proteinExistence type="predicted"/>
<protein>
    <submittedName>
        <fullName evidence="1">Uncharacterized protein</fullName>
    </submittedName>
</protein>
<evidence type="ECO:0000313" key="2">
    <source>
        <dbReference type="Proteomes" id="UP000190105"/>
    </source>
</evidence>
<dbReference type="RefSeq" id="WP_179122339.1">
    <property type="nucleotide sequence ID" value="NZ_FUYH01000053.1"/>
</dbReference>
<reference evidence="2" key="1">
    <citation type="submission" date="2017-02" db="EMBL/GenBank/DDBJ databases">
        <authorList>
            <person name="Varghese N."/>
            <person name="Submissions S."/>
        </authorList>
    </citation>
    <scope>NUCLEOTIDE SEQUENCE [LARGE SCALE GENOMIC DNA]</scope>
    <source>
        <strain evidence="2">USBA 833</strain>
    </source>
</reference>
<accession>A0A1T4YIF9</accession>
<dbReference type="Proteomes" id="UP000190105">
    <property type="component" value="Unassembled WGS sequence"/>
</dbReference>
<keyword evidence="2" id="KW-1185">Reference proteome</keyword>
<dbReference type="STRING" id="1147123.SAMN05443428_1533"/>
<evidence type="ECO:0000313" key="1">
    <source>
        <dbReference type="EMBL" id="SKB01025.1"/>
    </source>
</evidence>
<dbReference type="AlphaFoldDB" id="A0A1T4YIF9"/>
<organism evidence="1 2">
    <name type="scientific">Caloramator quimbayensis</name>
    <dbReference type="NCBI Taxonomy" id="1147123"/>
    <lineage>
        <taxon>Bacteria</taxon>
        <taxon>Bacillati</taxon>
        <taxon>Bacillota</taxon>
        <taxon>Clostridia</taxon>
        <taxon>Eubacteriales</taxon>
        <taxon>Clostridiaceae</taxon>
        <taxon>Caloramator</taxon>
    </lineage>
</organism>
<name>A0A1T4YIF9_9CLOT</name>
<sequence>MSGKYTELALKTYNYLQKRKLLKQYNRRRDEALEFTIENCLRTRKRMKGY</sequence>
<gene>
    <name evidence="1" type="ORF">SAMN05443428_1533</name>
</gene>
<dbReference type="EMBL" id="FUYH01000053">
    <property type="protein sequence ID" value="SKB01025.1"/>
    <property type="molecule type" value="Genomic_DNA"/>
</dbReference>